<dbReference type="AlphaFoldDB" id="A0A1G2K4D2"/>
<evidence type="ECO:0000256" key="2">
    <source>
        <dbReference type="SAM" id="SignalP"/>
    </source>
</evidence>
<feature type="transmembrane region" description="Helical" evidence="1">
    <location>
        <begin position="441"/>
        <end position="459"/>
    </location>
</feature>
<feature type="signal peptide" evidence="2">
    <location>
        <begin position="1"/>
        <end position="24"/>
    </location>
</feature>
<keyword evidence="1" id="KW-0472">Membrane</keyword>
<keyword evidence="1" id="KW-1133">Transmembrane helix</keyword>
<name>A0A1G2K4D2_9BACT</name>
<proteinExistence type="predicted"/>
<evidence type="ECO:0000256" key="1">
    <source>
        <dbReference type="SAM" id="Phobius"/>
    </source>
</evidence>
<feature type="chain" id="PRO_5009583356" description="Protein BatD" evidence="2">
    <location>
        <begin position="25"/>
        <end position="600"/>
    </location>
</feature>
<evidence type="ECO:0008006" key="5">
    <source>
        <dbReference type="Google" id="ProtNLM"/>
    </source>
</evidence>
<dbReference type="EMBL" id="MHQC01000039">
    <property type="protein sequence ID" value="OGZ94289.1"/>
    <property type="molecule type" value="Genomic_DNA"/>
</dbReference>
<accession>A0A1G2K4D2</accession>
<evidence type="ECO:0000313" key="3">
    <source>
        <dbReference type="EMBL" id="OGZ94289.1"/>
    </source>
</evidence>
<gene>
    <name evidence="3" type="ORF">A2633_05765</name>
</gene>
<protein>
    <recommendedName>
        <fullName evidence="5">Protein BatD</fullName>
    </recommendedName>
</protein>
<dbReference type="Proteomes" id="UP000177152">
    <property type="component" value="Unassembled WGS sequence"/>
</dbReference>
<keyword evidence="2" id="KW-0732">Signal</keyword>
<organism evidence="3 4">
    <name type="scientific">Candidatus Sungbacteria bacterium RIFCSPHIGHO2_01_FULL_47_32</name>
    <dbReference type="NCBI Taxonomy" id="1802264"/>
    <lineage>
        <taxon>Bacteria</taxon>
        <taxon>Candidatus Sungiibacteriota</taxon>
    </lineage>
</organism>
<comment type="caution">
    <text evidence="3">The sequence shown here is derived from an EMBL/GenBank/DDBJ whole genome shotgun (WGS) entry which is preliminary data.</text>
</comment>
<reference evidence="3 4" key="1">
    <citation type="journal article" date="2016" name="Nat. Commun.">
        <title>Thousands of microbial genomes shed light on interconnected biogeochemical processes in an aquifer system.</title>
        <authorList>
            <person name="Anantharaman K."/>
            <person name="Brown C.T."/>
            <person name="Hug L.A."/>
            <person name="Sharon I."/>
            <person name="Castelle C.J."/>
            <person name="Probst A.J."/>
            <person name="Thomas B.C."/>
            <person name="Singh A."/>
            <person name="Wilkins M.J."/>
            <person name="Karaoz U."/>
            <person name="Brodie E.L."/>
            <person name="Williams K.H."/>
            <person name="Hubbard S.S."/>
            <person name="Banfield J.F."/>
        </authorList>
    </citation>
    <scope>NUCLEOTIDE SEQUENCE [LARGE SCALE GENOMIC DNA]</scope>
</reference>
<keyword evidence="1" id="KW-0812">Transmembrane</keyword>
<evidence type="ECO:0000313" key="4">
    <source>
        <dbReference type="Proteomes" id="UP000177152"/>
    </source>
</evidence>
<sequence length="600" mass="67648">MKRFALGVLLIIGIALFSAPSVRAQGEEHDPNPAPPAGGYYELQDLYYWDKSGNKTLLLLYPKAVVVRLRTEQRCDEGGCVVIEPEENKKAFSDFLIAEKLTPADGAEVESTEGVLGTDEAKLPIVIRKYYVITMPEKTDYYIFSLVNRLVQSGVAVEAHPVFLVNDDLVFPAGFWTKSKLSSGKFADMLKKKIQSNGYEKVSIDRMMTSKVSSQLSYFTQAYEKDKPGAINPVRMSRLVAEDSISVEWAVPDFVSIRKAITADPKAVKPSATFGDPMTASFVITYNEKKFVVDVPALTAMNAANIRPNGLYEELFKLDQVAIREEPGKVYIDLAFRVYQRGDFILQLPPVFYRVKGSPQDVPPLQFKFPSVTVKIVGLVPRDSNGNPLLKDIFPWKRMPVFTTPALAKPERTEYPVYDLRYYTESLLKTVPNVSLYLKRAGFFCIVSSLLWFGWVLVWQRVESVRRRELETIEESDAALEREYRLAKSGLIVAVRSGTTTLEQVRAYVVKARMELRRVLGFAQGSTERDMLKEVSPVFGKKLGEALGILTQIKEAGIVVESDIAKVHSLFVRLRLMRKFEWFLRLWNRVRPRGAAGGST</sequence>